<organism evidence="2 3">
    <name type="scientific">Rubellimicrobium roseum</name>
    <dbReference type="NCBI Taxonomy" id="687525"/>
    <lineage>
        <taxon>Bacteria</taxon>
        <taxon>Pseudomonadati</taxon>
        <taxon>Pseudomonadota</taxon>
        <taxon>Alphaproteobacteria</taxon>
        <taxon>Rhodobacterales</taxon>
        <taxon>Roseobacteraceae</taxon>
        <taxon>Rubellimicrobium</taxon>
    </lineage>
</organism>
<accession>A0A5C4N9Y3</accession>
<proteinExistence type="predicted"/>
<dbReference type="AlphaFoldDB" id="A0A5C4N9Y3"/>
<reference evidence="2 3" key="1">
    <citation type="submission" date="2019-06" db="EMBL/GenBank/DDBJ databases">
        <authorList>
            <person name="Jiang L."/>
        </authorList>
    </citation>
    <scope>NUCLEOTIDE SEQUENCE [LARGE SCALE GENOMIC DNA]</scope>
    <source>
        <strain evidence="2 3">YIM 48858</strain>
    </source>
</reference>
<protein>
    <submittedName>
        <fullName evidence="2">Thermonuclease family protein</fullName>
    </submittedName>
</protein>
<keyword evidence="3" id="KW-1185">Reference proteome</keyword>
<dbReference type="PANTHER" id="PTHR12302">
    <property type="entry name" value="EBNA2 BINDING PROTEIN P100"/>
    <property type="match status" value="1"/>
</dbReference>
<feature type="domain" description="TNase-like" evidence="1">
    <location>
        <begin position="42"/>
        <end position="158"/>
    </location>
</feature>
<dbReference type="SMART" id="SM00318">
    <property type="entry name" value="SNc"/>
    <property type="match status" value="1"/>
</dbReference>
<dbReference type="InterPro" id="IPR035437">
    <property type="entry name" value="SNase_OB-fold_sf"/>
</dbReference>
<evidence type="ECO:0000313" key="3">
    <source>
        <dbReference type="Proteomes" id="UP000305709"/>
    </source>
</evidence>
<dbReference type="InterPro" id="IPR016071">
    <property type="entry name" value="Staphylococal_nuclease_OB-fold"/>
</dbReference>
<gene>
    <name evidence="2" type="ORF">FHG71_10805</name>
</gene>
<dbReference type="SUPFAM" id="SSF50199">
    <property type="entry name" value="Staphylococcal nuclease"/>
    <property type="match status" value="1"/>
</dbReference>
<dbReference type="RefSeq" id="WP_139081690.1">
    <property type="nucleotide sequence ID" value="NZ_VDFV01000012.1"/>
</dbReference>
<sequence>MTRFAFLALGALLIGVAILELRSGDLDGVASAGDGALRGTVRMIDADTLDLGDARVRLHGVDAPERDQICLDESGVPWDCGAWATTEAQARWDGQAAVCEVRDTDRYGRSVARCVVEGVDLGAVLVAEGMAVAYRDYSLDYVPQEDLARAGQMGLWRGEFQRPADYRRDPDSRITDIEVLSARTGCEIKGNISGSGRIYHMPGGTSYDRTEIDETEGERWFCSEDEALAAGWRRAAR</sequence>
<dbReference type="PANTHER" id="PTHR12302:SF26">
    <property type="entry name" value="BLR1266 PROTEIN"/>
    <property type="match status" value="1"/>
</dbReference>
<evidence type="ECO:0000313" key="2">
    <source>
        <dbReference type="EMBL" id="TNC71654.1"/>
    </source>
</evidence>
<comment type="caution">
    <text evidence="2">The sequence shown here is derived from an EMBL/GenBank/DDBJ whole genome shotgun (WGS) entry which is preliminary data.</text>
</comment>
<dbReference type="Proteomes" id="UP000305709">
    <property type="component" value="Unassembled WGS sequence"/>
</dbReference>
<dbReference type="PROSITE" id="PS50830">
    <property type="entry name" value="TNASE_3"/>
    <property type="match status" value="1"/>
</dbReference>
<evidence type="ECO:0000259" key="1">
    <source>
        <dbReference type="PROSITE" id="PS50830"/>
    </source>
</evidence>
<name>A0A5C4N9Y3_9RHOB</name>
<dbReference type="OrthoDB" id="9805504at2"/>
<dbReference type="Gene3D" id="2.40.50.90">
    <property type="match status" value="1"/>
</dbReference>
<dbReference type="EMBL" id="VDFV01000012">
    <property type="protein sequence ID" value="TNC71654.1"/>
    <property type="molecule type" value="Genomic_DNA"/>
</dbReference>
<dbReference type="Pfam" id="PF00565">
    <property type="entry name" value="SNase"/>
    <property type="match status" value="1"/>
</dbReference>